<dbReference type="PROSITE" id="PS51192">
    <property type="entry name" value="HELICASE_ATP_BIND_1"/>
    <property type="match status" value="1"/>
</dbReference>
<dbReference type="InterPro" id="IPR057342">
    <property type="entry name" value="DEXDc_RapA"/>
</dbReference>
<dbReference type="PROSITE" id="PS50943">
    <property type="entry name" value="HTH_CROC1"/>
    <property type="match status" value="1"/>
</dbReference>
<keyword evidence="4" id="KW-0067">ATP-binding</keyword>
<protein>
    <submittedName>
        <fullName evidence="8">RNA polymerase-associated protein RapA</fullName>
        <ecNumber evidence="8">3.6.4.-</ecNumber>
    </submittedName>
</protein>
<dbReference type="Gene3D" id="3.40.50.300">
    <property type="entry name" value="P-loop containing nucleotide triphosphate hydrolases"/>
    <property type="match status" value="1"/>
</dbReference>
<dbReference type="SMART" id="SM00530">
    <property type="entry name" value="HTH_XRE"/>
    <property type="match status" value="1"/>
</dbReference>
<proteinExistence type="predicted"/>
<dbReference type="InterPro" id="IPR006935">
    <property type="entry name" value="Helicase/UvrB_N"/>
</dbReference>
<keyword evidence="3" id="KW-0347">Helicase</keyword>
<dbReference type="GO" id="GO:0005524">
    <property type="term" value="F:ATP binding"/>
    <property type="evidence" value="ECO:0007669"/>
    <property type="project" value="InterPro"/>
</dbReference>
<reference evidence="8 9" key="1">
    <citation type="submission" date="2018-03" db="EMBL/GenBank/DDBJ databases">
        <title>Genome sequence of Moorella stamsii DSM 26217.</title>
        <authorList>
            <person name="Poehlein A."/>
            <person name="Daniel R."/>
        </authorList>
    </citation>
    <scope>NUCLEOTIDE SEQUENCE [LARGE SCALE GENOMIC DNA]</scope>
    <source>
        <strain evidence="9">DSM 26217</strain>
    </source>
</reference>
<feature type="domain" description="Helicase ATP-binding" evidence="6">
    <location>
        <begin position="156"/>
        <end position="341"/>
    </location>
</feature>
<dbReference type="InterPro" id="IPR010982">
    <property type="entry name" value="Lambda_DNA-bd_dom_sf"/>
</dbReference>
<dbReference type="EMBL" id="PVXL01000029">
    <property type="protein sequence ID" value="PRR74602.1"/>
    <property type="molecule type" value="Genomic_DNA"/>
</dbReference>
<dbReference type="InterPro" id="IPR001387">
    <property type="entry name" value="Cro/C1-type_HTH"/>
</dbReference>
<dbReference type="InterPro" id="IPR014001">
    <property type="entry name" value="Helicase_ATP-bd"/>
</dbReference>
<evidence type="ECO:0000256" key="3">
    <source>
        <dbReference type="ARBA" id="ARBA00022806"/>
    </source>
</evidence>
<evidence type="ECO:0000259" key="5">
    <source>
        <dbReference type="PROSITE" id="PS50943"/>
    </source>
</evidence>
<evidence type="ECO:0000313" key="8">
    <source>
        <dbReference type="EMBL" id="PRR74602.1"/>
    </source>
</evidence>
<dbReference type="Pfam" id="PF00271">
    <property type="entry name" value="Helicase_C"/>
    <property type="match status" value="1"/>
</dbReference>
<evidence type="ECO:0000259" key="7">
    <source>
        <dbReference type="PROSITE" id="PS51194"/>
    </source>
</evidence>
<sequence>MKYLPEDYPDRIRWLRAKLGLSQKRLAELLGVSFASVNRWENGQARPNRLAWSQILRLGIDGPERLRKPPLTDTGAGIQAAGAFRVAEDKAAYWLSDELPEPHLPGNTDFTAPPEIVRLAVEVERLTYGHLFSPAFATETSLIDPLPHQRIAVYDHMLPQPRLRFLLADDAGAGKTIMAGLYIREMLTRRLIRRVLIVPPAGLVGNWQRELRTLFSLPFKIVTGTDSRSGNPFTGPGSDLVIVSVDTLCGAPTFARLGDPDVEPYDLAVFDEAHKLSADRNPDFTVRKTDRYRLAEAIAGAADDPDWMLPWRCHHLLLLTATPHMGKDFPYFCLWRLLEPEALATMDAFNAYPPEARRRHFIRRTKEEMVRFDGTPIYPKRESHTLSYDLGPAEQCLYDETTAYIRTYYNRARILNRAAARLAMSIFQRRLASSTYALLRSLERRLEKLDRLIEDIQSGQLTEEQLTAFQHKIEKTPDVFDRLTADEEEPQDGREQNEVAEDQLLTGGVATSLAELLAERLQVEDLLDLARQVLASGEEAKFEKLREVLQDERFREEKILIFTEHRDTLDFLVRRLEGLGYAGRIAFIHGGMDYQEREAQVEFFKKPVREGGANLMVATDAAGEGINLQFCWLMVNYDIPWNPARLEQRMGRIHRYKQMHDPVLIFNLVAGKTREGKVLKTLLEKLEHIRRELGSEKVFDVIGMQFEGVSLKELILQAVMEEREEEAVQQIEGRLAPEQFKARLEQREKLLGTGGDVALQLPEQRAKLECETLRRLLPGYVRRFIEKSAPLLHIGIDGDLEGYFSFKSLQPGALDPFWPVLESYDPARWERLTVYKPAEGEPAIFLHPGEPLFDRYCSLVRGRFTDLARKGGVFVDPYAQCPYFFHLALVRVVRRADPALPAVYGREEPVEVRLVGLRQDETGEIEECPVEHLMLLRGAEGIPPAAIPLVATVTAACAQAKNFLIERVAEPLAAARRQALEDTLAGREEFICRGYAYQEAELALKRARLAERVGAGDAAAKGELTKVKKQQRELADRKERSLAVLRREPELIVPGKIQFLAHALVVPSTDPEDRKRYDREIERIAVRMARGYEEERGFSVQDVSLPELALDAGLEAYPGFDLLSRHPAGEERAIEVKGRASIGDIELSENEWARACNLRHRYWLYVVYDCASAHPRLLRVQDPFGKMLARRKGGVVIGEQEIFAAAEK</sequence>
<dbReference type="CDD" id="cd18793">
    <property type="entry name" value="SF2_C_SNF"/>
    <property type="match status" value="1"/>
</dbReference>
<dbReference type="SMART" id="SM00487">
    <property type="entry name" value="DEXDc"/>
    <property type="match status" value="1"/>
</dbReference>
<dbReference type="Pfam" id="PF01381">
    <property type="entry name" value="HTH_3"/>
    <property type="match status" value="1"/>
</dbReference>
<keyword evidence="1" id="KW-0547">Nucleotide-binding</keyword>
<evidence type="ECO:0000256" key="1">
    <source>
        <dbReference type="ARBA" id="ARBA00022741"/>
    </source>
</evidence>
<dbReference type="GO" id="GO:0003677">
    <property type="term" value="F:DNA binding"/>
    <property type="evidence" value="ECO:0007669"/>
    <property type="project" value="InterPro"/>
</dbReference>
<accession>A0A9X7J3Y0</accession>
<evidence type="ECO:0000256" key="2">
    <source>
        <dbReference type="ARBA" id="ARBA00022801"/>
    </source>
</evidence>
<dbReference type="Pfam" id="PF04851">
    <property type="entry name" value="ResIII"/>
    <property type="match status" value="1"/>
</dbReference>
<dbReference type="PANTHER" id="PTHR45766">
    <property type="entry name" value="DNA ANNEALING HELICASE AND ENDONUCLEASE ZRANB3 FAMILY MEMBER"/>
    <property type="match status" value="1"/>
</dbReference>
<evidence type="ECO:0000256" key="4">
    <source>
        <dbReference type="ARBA" id="ARBA00022840"/>
    </source>
</evidence>
<dbReference type="SUPFAM" id="SSF47413">
    <property type="entry name" value="lambda repressor-like DNA-binding domains"/>
    <property type="match status" value="1"/>
</dbReference>
<dbReference type="PROSITE" id="PS51194">
    <property type="entry name" value="HELICASE_CTER"/>
    <property type="match status" value="1"/>
</dbReference>
<feature type="domain" description="HTH cro/C1-type" evidence="5">
    <location>
        <begin position="12"/>
        <end position="48"/>
    </location>
</feature>
<dbReference type="Gene3D" id="3.40.50.10810">
    <property type="entry name" value="Tandem AAA-ATPase domain"/>
    <property type="match status" value="1"/>
</dbReference>
<comment type="caution">
    <text evidence="8">The sequence shown here is derived from an EMBL/GenBank/DDBJ whole genome shotgun (WGS) entry which is preliminary data.</text>
</comment>
<dbReference type="InterPro" id="IPR027417">
    <property type="entry name" value="P-loop_NTPase"/>
</dbReference>
<dbReference type="Pfam" id="PF13020">
    <property type="entry name" value="NOV_C"/>
    <property type="match status" value="1"/>
</dbReference>
<name>A0A9X7J3Y0_9FIRM</name>
<feature type="domain" description="Helicase C-terminal" evidence="7">
    <location>
        <begin position="541"/>
        <end position="710"/>
    </location>
</feature>
<dbReference type="AlphaFoldDB" id="A0A9X7J3Y0"/>
<dbReference type="CDD" id="cd00093">
    <property type="entry name" value="HTH_XRE"/>
    <property type="match status" value="1"/>
</dbReference>
<evidence type="ECO:0000313" key="9">
    <source>
        <dbReference type="Proteomes" id="UP000239430"/>
    </source>
</evidence>
<dbReference type="RefSeq" id="WP_054937995.1">
    <property type="nucleotide sequence ID" value="NZ_PVXL01000029.1"/>
</dbReference>
<gene>
    <name evidence="8" type="primary">rapA_2</name>
    <name evidence="8" type="ORF">MOST_10370</name>
</gene>
<dbReference type="SMART" id="SM00490">
    <property type="entry name" value="HELICc"/>
    <property type="match status" value="1"/>
</dbReference>
<dbReference type="SUPFAM" id="SSF52540">
    <property type="entry name" value="P-loop containing nucleoside triphosphate hydrolases"/>
    <property type="match status" value="2"/>
</dbReference>
<dbReference type="InterPro" id="IPR038718">
    <property type="entry name" value="SNF2-like_sf"/>
</dbReference>
<dbReference type="InterPro" id="IPR049730">
    <property type="entry name" value="SNF2/RAD54-like_C"/>
</dbReference>
<dbReference type="Proteomes" id="UP000239430">
    <property type="component" value="Unassembled WGS sequence"/>
</dbReference>
<dbReference type="Gene3D" id="1.10.260.40">
    <property type="entry name" value="lambda repressor-like DNA-binding domains"/>
    <property type="match status" value="1"/>
</dbReference>
<dbReference type="CDD" id="cd18011">
    <property type="entry name" value="DEXDc_RapA"/>
    <property type="match status" value="1"/>
</dbReference>
<keyword evidence="9" id="KW-1185">Reference proteome</keyword>
<organism evidence="8 9">
    <name type="scientific">Neomoorella stamsii</name>
    <dbReference type="NCBI Taxonomy" id="1266720"/>
    <lineage>
        <taxon>Bacteria</taxon>
        <taxon>Bacillati</taxon>
        <taxon>Bacillota</taxon>
        <taxon>Clostridia</taxon>
        <taxon>Neomoorellales</taxon>
        <taxon>Neomoorellaceae</taxon>
        <taxon>Neomoorella</taxon>
    </lineage>
</organism>
<evidence type="ECO:0000259" key="6">
    <source>
        <dbReference type="PROSITE" id="PS51192"/>
    </source>
</evidence>
<dbReference type="PANTHER" id="PTHR45766:SF6">
    <property type="entry name" value="SWI_SNF-RELATED MATRIX-ASSOCIATED ACTIN-DEPENDENT REGULATOR OF CHROMATIN SUBFAMILY A-LIKE PROTEIN 1"/>
    <property type="match status" value="1"/>
</dbReference>
<dbReference type="GO" id="GO:0016787">
    <property type="term" value="F:hydrolase activity"/>
    <property type="evidence" value="ECO:0007669"/>
    <property type="project" value="UniProtKB-KW"/>
</dbReference>
<dbReference type="InterPro" id="IPR001650">
    <property type="entry name" value="Helicase_C-like"/>
</dbReference>
<dbReference type="InterPro" id="IPR024975">
    <property type="entry name" value="NOV_C"/>
</dbReference>
<keyword evidence="2 8" id="KW-0378">Hydrolase</keyword>
<dbReference type="EC" id="3.6.4.-" evidence="8"/>